<keyword evidence="3" id="KW-1185">Reference proteome</keyword>
<sequence length="142" mass="15084">MTCQNNCLCSIGAGYQCICGATCRCSGPGCGTAKNLGQNPNYEGLFQHFKSKGKSDDEARKLRDELFASRQDDAIGEPLETTGEDTLSAQPPVSPVPPPSPRPSNPNPAGSKIGVRSGSCCLKNPDPERPDGTKPETSRRLF</sequence>
<evidence type="ECO:0000313" key="2">
    <source>
        <dbReference type="EMBL" id="KAK6346323.1"/>
    </source>
</evidence>
<feature type="region of interest" description="Disordered" evidence="1">
    <location>
        <begin position="50"/>
        <end position="142"/>
    </location>
</feature>
<proteinExistence type="predicted"/>
<evidence type="ECO:0000313" key="3">
    <source>
        <dbReference type="Proteomes" id="UP001373714"/>
    </source>
</evidence>
<feature type="compositionally biased region" description="Pro residues" evidence="1">
    <location>
        <begin position="92"/>
        <end position="106"/>
    </location>
</feature>
<evidence type="ECO:0008006" key="4">
    <source>
        <dbReference type="Google" id="ProtNLM"/>
    </source>
</evidence>
<feature type="compositionally biased region" description="Basic and acidic residues" evidence="1">
    <location>
        <begin position="125"/>
        <end position="142"/>
    </location>
</feature>
<name>A0AAV9UTA2_9PEZI</name>
<gene>
    <name evidence="2" type="ORF">TWF730_010650</name>
</gene>
<feature type="compositionally biased region" description="Basic and acidic residues" evidence="1">
    <location>
        <begin position="53"/>
        <end position="73"/>
    </location>
</feature>
<dbReference type="AlphaFoldDB" id="A0AAV9UTA2"/>
<protein>
    <recommendedName>
        <fullName evidence="4">Tesmin/TSO1-like CXC domain-containing protein</fullName>
    </recommendedName>
</protein>
<comment type="caution">
    <text evidence="2">The sequence shown here is derived from an EMBL/GenBank/DDBJ whole genome shotgun (WGS) entry which is preliminary data.</text>
</comment>
<accession>A0AAV9UTA2</accession>
<dbReference type="Proteomes" id="UP001373714">
    <property type="component" value="Unassembled WGS sequence"/>
</dbReference>
<evidence type="ECO:0000256" key="1">
    <source>
        <dbReference type="SAM" id="MobiDB-lite"/>
    </source>
</evidence>
<dbReference type="EMBL" id="JAVHNS010000008">
    <property type="protein sequence ID" value="KAK6346323.1"/>
    <property type="molecule type" value="Genomic_DNA"/>
</dbReference>
<reference evidence="2 3" key="1">
    <citation type="submission" date="2019-10" db="EMBL/GenBank/DDBJ databases">
        <authorList>
            <person name="Palmer J.M."/>
        </authorList>
    </citation>
    <scope>NUCLEOTIDE SEQUENCE [LARGE SCALE GENOMIC DNA]</scope>
    <source>
        <strain evidence="2 3">TWF730</strain>
    </source>
</reference>
<organism evidence="2 3">
    <name type="scientific">Orbilia blumenaviensis</name>
    <dbReference type="NCBI Taxonomy" id="1796055"/>
    <lineage>
        <taxon>Eukaryota</taxon>
        <taxon>Fungi</taxon>
        <taxon>Dikarya</taxon>
        <taxon>Ascomycota</taxon>
        <taxon>Pezizomycotina</taxon>
        <taxon>Orbiliomycetes</taxon>
        <taxon>Orbiliales</taxon>
        <taxon>Orbiliaceae</taxon>
        <taxon>Orbilia</taxon>
    </lineage>
</organism>